<evidence type="ECO:0000313" key="3">
    <source>
        <dbReference type="Proteomes" id="UP000654452"/>
    </source>
</evidence>
<name>A0ABS1I8F3_9PROT</name>
<dbReference type="RefSeq" id="WP_200487712.1">
    <property type="nucleotide sequence ID" value="NZ_JAEPIV010000050.1"/>
</dbReference>
<keyword evidence="3" id="KW-1185">Reference proteome</keyword>
<dbReference type="EMBL" id="JAEPIV010000050">
    <property type="protein sequence ID" value="MBK4723339.1"/>
    <property type="molecule type" value="Genomic_DNA"/>
</dbReference>
<organism evidence="2 3">
    <name type="scientific">Azospirillum aestuarii</name>
    <dbReference type="NCBI Taxonomy" id="2802052"/>
    <lineage>
        <taxon>Bacteria</taxon>
        <taxon>Pseudomonadati</taxon>
        <taxon>Pseudomonadota</taxon>
        <taxon>Alphaproteobacteria</taxon>
        <taxon>Rhodospirillales</taxon>
        <taxon>Azospirillaceae</taxon>
        <taxon>Azospirillum</taxon>
    </lineage>
</organism>
<dbReference type="Proteomes" id="UP000654452">
    <property type="component" value="Unassembled WGS sequence"/>
</dbReference>
<keyword evidence="1" id="KW-0812">Transmembrane</keyword>
<accession>A0ABS1I8F3</accession>
<proteinExistence type="predicted"/>
<evidence type="ECO:0000256" key="1">
    <source>
        <dbReference type="SAM" id="Phobius"/>
    </source>
</evidence>
<sequence>MTMILQTPTTPGSTNLWSAAMGYFVPPLVIPVAVVLAVVLFGLIHGPVA</sequence>
<feature type="transmembrane region" description="Helical" evidence="1">
    <location>
        <begin position="20"/>
        <end position="44"/>
    </location>
</feature>
<comment type="caution">
    <text evidence="2">The sequence shown here is derived from an EMBL/GenBank/DDBJ whole genome shotgun (WGS) entry which is preliminary data.</text>
</comment>
<reference evidence="2 3" key="1">
    <citation type="submission" date="2021-01" db="EMBL/GenBank/DDBJ databases">
        <title>Azospirillum sp. YIM DDC1 draft genome.</title>
        <authorList>
            <person name="Wang Y.-X."/>
        </authorList>
    </citation>
    <scope>NUCLEOTIDE SEQUENCE [LARGE SCALE GENOMIC DNA]</scope>
    <source>
        <strain evidence="2 3">YIM DDC1</strain>
    </source>
</reference>
<gene>
    <name evidence="2" type="ORF">JJL56_31295</name>
</gene>
<protein>
    <submittedName>
        <fullName evidence="2">Uncharacterized protein</fullName>
    </submittedName>
</protein>
<keyword evidence="1" id="KW-0472">Membrane</keyword>
<keyword evidence="1" id="KW-1133">Transmembrane helix</keyword>
<evidence type="ECO:0000313" key="2">
    <source>
        <dbReference type="EMBL" id="MBK4723339.1"/>
    </source>
</evidence>